<dbReference type="Proteomes" id="UP000232323">
    <property type="component" value="Unassembled WGS sequence"/>
</dbReference>
<protein>
    <recommendedName>
        <fullName evidence="7">AP2/ERF domain-containing protein</fullName>
    </recommendedName>
</protein>
<feature type="compositionally biased region" description="Polar residues" evidence="6">
    <location>
        <begin position="78"/>
        <end position="90"/>
    </location>
</feature>
<evidence type="ECO:0000259" key="7">
    <source>
        <dbReference type="PROSITE" id="PS51032"/>
    </source>
</evidence>
<gene>
    <name evidence="8" type="ORF">CEUSTIGMA_g3371.t1</name>
</gene>
<comment type="caution">
    <text evidence="8">The sequence shown here is derived from an EMBL/GenBank/DDBJ whole genome shotgun (WGS) entry which is preliminary data.</text>
</comment>
<accession>A0A250WYK9</accession>
<sequence>MYTDHMRHDSVSPSNLHNPHDWDMHGIRQRKNGLWKVQVKEVVTGGKLELGSYPSLEEAISVRNGAICKMARFQNQWEGSTKSRNLQRGTPESRPERWSSLPHEEAPQILRNCHSLASLTVPSPRPDESMPHPLMLPHPLQPWPYTPQHQHASQRKKIKMRRSVSYPDNSYLSSPKEDTHRTHSETTAGHHGDKHLKQPCLHSHQAPHRMEPLLEWRAHLQPWSQSSEHPHDHDIKEGTRMPTRMSQHFFSTLHQPYVNSMHLHGRGSSPSARLDTQQLPVPLHCPPPQSVSSSVLPAQGSILSNQSSCGSPCRSGPKDHTGAGIFHSSLHAHVPLGWRPTTRTGYTSKSVPDGVTNLGTDVTLNDVGGRHFFGGSVDESVREQKIQHVDRRSSEPTSCTSVKQYSLGHCSQPFSESLLDVPYCSHPHSSQLAHERWLETQQPLVPLHLPPQQLVPPSKRWKALSTEHSSERISSPPVQHVGRCPSIYPSSSSSSLVPNMTPPYPFHFPYPFPTPYLFMPPNFSNLTPLQIDQIKKAWKKIKSSGKQSISTSHSMAFSSPDLRGPTVSAQDHHAVQLDAVQQPTHCVAEPASIHTIGFIDSHSGEALQGLYSVMKPASSEPQLAGNVSSSVTASATVAAAAAAAVVASSVVTSPAPSSPGSSFLDDDFGIFLNECWRLQCEDAVGSMQSSLGEEVVSNKGPIMDLPVGNSTSATPEQMTPTSGPAPNISATPEQMTPTSGPAPNISATLMHQPLPGHGGGYNNAGAGCGHVASAAIIEAQGQGWDDKEGIFKESYMSFLDGHSLEQPAAAGGVDSSVKLMTGVEMAAAMARSLQIPESLNQDDFCLDGLIL</sequence>
<keyword evidence="5" id="KW-0539">Nucleus</keyword>
<feature type="domain" description="AP2/ERF" evidence="7">
    <location>
        <begin position="23"/>
        <end position="87"/>
    </location>
</feature>
<feature type="compositionally biased region" description="Basic and acidic residues" evidence="6">
    <location>
        <begin position="1"/>
        <end position="10"/>
    </location>
</feature>
<keyword evidence="9" id="KW-1185">Reference proteome</keyword>
<feature type="region of interest" description="Disordered" evidence="6">
    <location>
        <begin position="708"/>
        <end position="739"/>
    </location>
</feature>
<keyword evidence="3" id="KW-0238">DNA-binding</keyword>
<comment type="subcellular location">
    <subcellularLocation>
        <location evidence="1">Nucleus</location>
    </subcellularLocation>
</comment>
<feature type="compositionally biased region" description="Basic and acidic residues" evidence="6">
    <location>
        <begin position="91"/>
        <end position="103"/>
    </location>
</feature>
<evidence type="ECO:0000256" key="6">
    <source>
        <dbReference type="SAM" id="MobiDB-lite"/>
    </source>
</evidence>
<keyword evidence="4" id="KW-0804">Transcription</keyword>
<feature type="compositionally biased region" description="Basic residues" evidence="6">
    <location>
        <begin position="152"/>
        <end position="162"/>
    </location>
</feature>
<evidence type="ECO:0000313" key="8">
    <source>
        <dbReference type="EMBL" id="GAX75928.1"/>
    </source>
</evidence>
<dbReference type="EMBL" id="BEGY01000014">
    <property type="protein sequence ID" value="GAX75928.1"/>
    <property type="molecule type" value="Genomic_DNA"/>
</dbReference>
<evidence type="ECO:0000256" key="1">
    <source>
        <dbReference type="ARBA" id="ARBA00004123"/>
    </source>
</evidence>
<evidence type="ECO:0000256" key="3">
    <source>
        <dbReference type="ARBA" id="ARBA00023125"/>
    </source>
</evidence>
<feature type="region of interest" description="Disordered" evidence="6">
    <location>
        <begin position="1"/>
        <end position="24"/>
    </location>
</feature>
<dbReference type="AlphaFoldDB" id="A0A250WYK9"/>
<feature type="compositionally biased region" description="Basic and acidic residues" evidence="6">
    <location>
        <begin position="175"/>
        <end position="191"/>
    </location>
</feature>
<dbReference type="GO" id="GO:0003700">
    <property type="term" value="F:DNA-binding transcription factor activity"/>
    <property type="evidence" value="ECO:0007669"/>
    <property type="project" value="InterPro"/>
</dbReference>
<keyword evidence="2" id="KW-0805">Transcription regulation</keyword>
<feature type="region of interest" description="Disordered" evidence="6">
    <location>
        <begin position="118"/>
        <end position="198"/>
    </location>
</feature>
<evidence type="ECO:0000256" key="5">
    <source>
        <dbReference type="ARBA" id="ARBA00023242"/>
    </source>
</evidence>
<evidence type="ECO:0000256" key="4">
    <source>
        <dbReference type="ARBA" id="ARBA00023163"/>
    </source>
</evidence>
<organism evidence="8 9">
    <name type="scientific">Chlamydomonas eustigma</name>
    <dbReference type="NCBI Taxonomy" id="1157962"/>
    <lineage>
        <taxon>Eukaryota</taxon>
        <taxon>Viridiplantae</taxon>
        <taxon>Chlorophyta</taxon>
        <taxon>core chlorophytes</taxon>
        <taxon>Chlorophyceae</taxon>
        <taxon>CS clade</taxon>
        <taxon>Chlamydomonadales</taxon>
        <taxon>Chlamydomonadaceae</taxon>
        <taxon>Chlamydomonas</taxon>
    </lineage>
</organism>
<dbReference type="PROSITE" id="PS51032">
    <property type="entry name" value="AP2_ERF"/>
    <property type="match status" value="1"/>
</dbReference>
<evidence type="ECO:0000256" key="2">
    <source>
        <dbReference type="ARBA" id="ARBA00023015"/>
    </source>
</evidence>
<feature type="region of interest" description="Disordered" evidence="6">
    <location>
        <begin position="78"/>
        <end position="103"/>
    </location>
</feature>
<reference evidence="8 9" key="1">
    <citation type="submission" date="2017-08" db="EMBL/GenBank/DDBJ databases">
        <title>Acidophilic green algal genome provides insights into adaptation to an acidic environment.</title>
        <authorList>
            <person name="Hirooka S."/>
            <person name="Hirose Y."/>
            <person name="Kanesaki Y."/>
            <person name="Higuchi S."/>
            <person name="Fujiwara T."/>
            <person name="Onuma R."/>
            <person name="Era A."/>
            <person name="Ohbayashi R."/>
            <person name="Uzuka A."/>
            <person name="Nozaki H."/>
            <person name="Yoshikawa H."/>
            <person name="Miyagishima S.Y."/>
        </authorList>
    </citation>
    <scope>NUCLEOTIDE SEQUENCE [LARGE SCALE GENOMIC DNA]</scope>
    <source>
        <strain evidence="8 9">NIES-2499</strain>
    </source>
</reference>
<dbReference type="GO" id="GO:0003677">
    <property type="term" value="F:DNA binding"/>
    <property type="evidence" value="ECO:0007669"/>
    <property type="project" value="UniProtKB-KW"/>
</dbReference>
<evidence type="ECO:0000313" key="9">
    <source>
        <dbReference type="Proteomes" id="UP000232323"/>
    </source>
</evidence>
<dbReference type="InterPro" id="IPR001471">
    <property type="entry name" value="AP2/ERF_dom"/>
</dbReference>
<feature type="compositionally biased region" description="Pro residues" evidence="6">
    <location>
        <begin position="134"/>
        <end position="145"/>
    </location>
</feature>
<dbReference type="GO" id="GO:0005634">
    <property type="term" value="C:nucleus"/>
    <property type="evidence" value="ECO:0007669"/>
    <property type="project" value="UniProtKB-SubCell"/>
</dbReference>
<proteinExistence type="predicted"/>
<name>A0A250WYK9_9CHLO</name>